<dbReference type="RefSeq" id="WP_377468153.1">
    <property type="nucleotide sequence ID" value="NZ_JBHUOP010000009.1"/>
</dbReference>
<dbReference type="PANTHER" id="PTHR30486:SF6">
    <property type="entry name" value="TYPE IV PILUS RETRACTATION ATPASE PILT"/>
    <property type="match status" value="1"/>
</dbReference>
<organism evidence="3 4">
    <name type="scientific">Populibacterium corticicola</name>
    <dbReference type="NCBI Taxonomy" id="1812826"/>
    <lineage>
        <taxon>Bacteria</taxon>
        <taxon>Bacillati</taxon>
        <taxon>Actinomycetota</taxon>
        <taxon>Actinomycetes</taxon>
        <taxon>Micrococcales</taxon>
        <taxon>Jonesiaceae</taxon>
        <taxon>Populibacterium</taxon>
    </lineage>
</organism>
<proteinExistence type="inferred from homology"/>
<dbReference type="CDD" id="cd01130">
    <property type="entry name" value="VirB11-like_ATPase"/>
    <property type="match status" value="1"/>
</dbReference>
<evidence type="ECO:0000256" key="1">
    <source>
        <dbReference type="ARBA" id="ARBA00006611"/>
    </source>
</evidence>
<feature type="domain" description="Bacterial type II secretion system protein E" evidence="2">
    <location>
        <begin position="57"/>
        <end position="318"/>
    </location>
</feature>
<dbReference type="EMBL" id="JBHUOP010000009">
    <property type="protein sequence ID" value="MFD2841783.1"/>
    <property type="molecule type" value="Genomic_DNA"/>
</dbReference>
<dbReference type="Proteomes" id="UP001597391">
    <property type="component" value="Unassembled WGS sequence"/>
</dbReference>
<dbReference type="Gene3D" id="3.30.450.380">
    <property type="match status" value="1"/>
</dbReference>
<sequence>MNQHDATALAAVRSAVGRDLAASSSQGLADLIRSEHLAYGETAIHELATAARHEIYGAGPLQRYLDDPQVTDVLVNGCDSVWIDRGRGLEPVPSGFASDDQLRALAVRLAAQAGSRLDDSSPTVDGRLPDGTRLHALLAPVSESPALISLRTLRQRAITLPELVASGTIPKQWEPVLRAIVDRRLNFLVSGATGTGKTTLLSALLSLVPTTQRIITIEESREIRPNHPHVIALETKKANVEGRGAIGQSELLRNALRMRPDRIVVGECRGGELAEMLSALNTGHEGGCGTIHANSACDVPARLHALGALSTMTPEAVTLQSAAAIDIVLHVRREPHPAWASTRYVAELALLEQVGGTLQVRPALTWHNRDELTAGPGYPELLERLK</sequence>
<keyword evidence="4" id="KW-1185">Reference proteome</keyword>
<gene>
    <name evidence="3" type="ORF">ACFSYH_14575</name>
</gene>
<dbReference type="SUPFAM" id="SSF52540">
    <property type="entry name" value="P-loop containing nucleoside triphosphate hydrolases"/>
    <property type="match status" value="1"/>
</dbReference>
<evidence type="ECO:0000259" key="2">
    <source>
        <dbReference type="Pfam" id="PF00437"/>
    </source>
</evidence>
<dbReference type="InterPro" id="IPR050921">
    <property type="entry name" value="T4SS_GSP_E_ATPase"/>
</dbReference>
<accession>A0ABW5XLJ2</accession>
<dbReference type="PANTHER" id="PTHR30486">
    <property type="entry name" value="TWITCHING MOTILITY PROTEIN PILT"/>
    <property type="match status" value="1"/>
</dbReference>
<dbReference type="Gene3D" id="3.40.50.300">
    <property type="entry name" value="P-loop containing nucleotide triphosphate hydrolases"/>
    <property type="match status" value="1"/>
</dbReference>
<comment type="similarity">
    <text evidence="1">Belongs to the GSP E family.</text>
</comment>
<dbReference type="InterPro" id="IPR027417">
    <property type="entry name" value="P-loop_NTPase"/>
</dbReference>
<comment type="caution">
    <text evidence="3">The sequence shown here is derived from an EMBL/GenBank/DDBJ whole genome shotgun (WGS) entry which is preliminary data.</text>
</comment>
<reference evidence="4" key="1">
    <citation type="journal article" date="2019" name="Int. J. Syst. Evol. Microbiol.">
        <title>The Global Catalogue of Microorganisms (GCM) 10K type strain sequencing project: providing services to taxonomists for standard genome sequencing and annotation.</title>
        <authorList>
            <consortium name="The Broad Institute Genomics Platform"/>
            <consortium name="The Broad Institute Genome Sequencing Center for Infectious Disease"/>
            <person name="Wu L."/>
            <person name="Ma J."/>
        </authorList>
    </citation>
    <scope>NUCLEOTIDE SEQUENCE [LARGE SCALE GENOMIC DNA]</scope>
    <source>
        <strain evidence="4">KCTC 33576</strain>
    </source>
</reference>
<protein>
    <submittedName>
        <fullName evidence="3">TadA family conjugal transfer-associated ATPase</fullName>
    </submittedName>
</protein>
<dbReference type="Pfam" id="PF00437">
    <property type="entry name" value="T2SSE"/>
    <property type="match status" value="1"/>
</dbReference>
<dbReference type="NCBIfam" id="TIGR03819">
    <property type="entry name" value="heli_sec_ATPase"/>
    <property type="match status" value="1"/>
</dbReference>
<evidence type="ECO:0000313" key="3">
    <source>
        <dbReference type="EMBL" id="MFD2841783.1"/>
    </source>
</evidence>
<evidence type="ECO:0000313" key="4">
    <source>
        <dbReference type="Proteomes" id="UP001597391"/>
    </source>
</evidence>
<name>A0ABW5XLJ2_9MICO</name>
<dbReference type="InterPro" id="IPR022399">
    <property type="entry name" value="TadA-like_ATPase"/>
</dbReference>
<dbReference type="InterPro" id="IPR001482">
    <property type="entry name" value="T2SS/T4SS_dom"/>
</dbReference>